<keyword evidence="1 2" id="KW-0694">RNA-binding</keyword>
<evidence type="ECO:0000256" key="3">
    <source>
        <dbReference type="SAM" id="MobiDB-lite"/>
    </source>
</evidence>
<sequence>MGHHRTDQEAAASRRTTWGAPSLLGQALAAARGDGPSGSDAGGGPSRRVISHRRRSRSRSRSREYHSSRISRRVQREGAGAWGARGGPAAGLPNAAARRHVRTWLAEPRTASALRGPRDYIEGSLRAPLSRRNGEGKEELWSHDMFEGGEQEAASSVFVRGLPTDITRQELTANFSKCGKVVSVRVDARGRTGTAEVSFAQKGAAEIAAKTFHGVYVHSKRGREKFCLKVAVVDKAQQPEAVEEIEEDEIPPDTPARFVVLKGPGGSPSSRSFRKEGVPLGRLAADAQPVSIFDRLTGSSNQDPQITLQCISLARRLTSLRSLSAFGAYG</sequence>
<dbReference type="InParanoid" id="A0A1D3D1Y1"/>
<dbReference type="VEuPathDB" id="ToxoDB:LOC34619070"/>
<dbReference type="InterPro" id="IPR012677">
    <property type="entry name" value="Nucleotide-bd_a/b_plait_sf"/>
</dbReference>
<dbReference type="PANTHER" id="PTHR19965">
    <property type="entry name" value="RNA AND EXPORT FACTOR BINDING PROTEIN"/>
    <property type="match status" value="1"/>
</dbReference>
<dbReference type="EMBL" id="JROU02001086">
    <property type="protein sequence ID" value="OEH77454.1"/>
    <property type="molecule type" value="Genomic_DNA"/>
</dbReference>
<dbReference type="GO" id="GO:0003729">
    <property type="term" value="F:mRNA binding"/>
    <property type="evidence" value="ECO:0007669"/>
    <property type="project" value="TreeGrafter"/>
</dbReference>
<dbReference type="InterPro" id="IPR051229">
    <property type="entry name" value="ALYREF_mRNA_export"/>
</dbReference>
<comment type="caution">
    <text evidence="5">The sequence shown here is derived from an EMBL/GenBank/DDBJ whole genome shotgun (WGS) entry which is preliminary data.</text>
</comment>
<gene>
    <name evidence="5" type="ORF">cyc_02180</name>
</gene>
<proteinExistence type="predicted"/>
<dbReference type="SUPFAM" id="SSF54928">
    <property type="entry name" value="RNA-binding domain, RBD"/>
    <property type="match status" value="1"/>
</dbReference>
<evidence type="ECO:0000313" key="5">
    <source>
        <dbReference type="EMBL" id="OEH77454.1"/>
    </source>
</evidence>
<reference evidence="5 6" key="1">
    <citation type="journal article" date="2016" name="BMC Genomics">
        <title>Comparative genomics reveals Cyclospora cayetanensis possesses coccidia-like metabolism and invasion components but unique surface antigens.</title>
        <authorList>
            <person name="Liu S."/>
            <person name="Wang L."/>
            <person name="Zheng H."/>
            <person name="Xu Z."/>
            <person name="Roellig D.M."/>
            <person name="Li N."/>
            <person name="Frace M.A."/>
            <person name="Tang K."/>
            <person name="Arrowood M.J."/>
            <person name="Moss D.M."/>
            <person name="Zhang L."/>
            <person name="Feng Y."/>
            <person name="Xiao L."/>
        </authorList>
    </citation>
    <scope>NUCLEOTIDE SEQUENCE [LARGE SCALE GENOMIC DNA]</scope>
    <source>
        <strain evidence="5 6">CHN_HEN01</strain>
    </source>
</reference>
<feature type="region of interest" description="Disordered" evidence="3">
    <location>
        <begin position="1"/>
        <end position="88"/>
    </location>
</feature>
<dbReference type="Gene3D" id="3.30.70.330">
    <property type="match status" value="1"/>
</dbReference>
<dbReference type="GO" id="GO:0005634">
    <property type="term" value="C:nucleus"/>
    <property type="evidence" value="ECO:0007669"/>
    <property type="project" value="TreeGrafter"/>
</dbReference>
<dbReference type="CDD" id="cd00590">
    <property type="entry name" value="RRM_SF"/>
    <property type="match status" value="1"/>
</dbReference>
<evidence type="ECO:0000256" key="2">
    <source>
        <dbReference type="PROSITE-ProRule" id="PRU00176"/>
    </source>
</evidence>
<dbReference type="AlphaFoldDB" id="A0A1D3D1Y1"/>
<dbReference type="PROSITE" id="PS50102">
    <property type="entry name" value="RRM"/>
    <property type="match status" value="1"/>
</dbReference>
<organism evidence="5 6">
    <name type="scientific">Cyclospora cayetanensis</name>
    <dbReference type="NCBI Taxonomy" id="88456"/>
    <lineage>
        <taxon>Eukaryota</taxon>
        <taxon>Sar</taxon>
        <taxon>Alveolata</taxon>
        <taxon>Apicomplexa</taxon>
        <taxon>Conoidasida</taxon>
        <taxon>Coccidia</taxon>
        <taxon>Eucoccidiorida</taxon>
        <taxon>Eimeriorina</taxon>
        <taxon>Eimeriidae</taxon>
        <taxon>Cyclospora</taxon>
    </lineage>
</organism>
<evidence type="ECO:0000313" key="6">
    <source>
        <dbReference type="Proteomes" id="UP000095192"/>
    </source>
</evidence>
<protein>
    <submittedName>
        <fullName evidence="5">RNA recognition motif-containing protein</fullName>
    </submittedName>
</protein>
<dbReference type="VEuPathDB" id="ToxoDB:cyc_02180"/>
<dbReference type="InterPro" id="IPR035979">
    <property type="entry name" value="RBD_domain_sf"/>
</dbReference>
<dbReference type="GO" id="GO:0006406">
    <property type="term" value="P:mRNA export from nucleus"/>
    <property type="evidence" value="ECO:0007669"/>
    <property type="project" value="TreeGrafter"/>
</dbReference>
<keyword evidence="6" id="KW-1185">Reference proteome</keyword>
<dbReference type="SMART" id="SM00360">
    <property type="entry name" value="RRM"/>
    <property type="match status" value="1"/>
</dbReference>
<dbReference type="Pfam" id="PF00076">
    <property type="entry name" value="RRM_1"/>
    <property type="match status" value="1"/>
</dbReference>
<dbReference type="PANTHER" id="PTHR19965:SF82">
    <property type="entry name" value="THO COMPLEX SUBUNIT 4"/>
    <property type="match status" value="1"/>
</dbReference>
<evidence type="ECO:0000259" key="4">
    <source>
        <dbReference type="PROSITE" id="PS50102"/>
    </source>
</evidence>
<accession>A0A1D3D1Y1</accession>
<feature type="compositionally biased region" description="Low complexity" evidence="3">
    <location>
        <begin position="29"/>
        <end position="39"/>
    </location>
</feature>
<feature type="compositionally biased region" description="Basic residues" evidence="3">
    <location>
        <begin position="49"/>
        <end position="60"/>
    </location>
</feature>
<dbReference type="InterPro" id="IPR000504">
    <property type="entry name" value="RRM_dom"/>
</dbReference>
<evidence type="ECO:0000256" key="1">
    <source>
        <dbReference type="ARBA" id="ARBA00022884"/>
    </source>
</evidence>
<dbReference type="Proteomes" id="UP000095192">
    <property type="component" value="Unassembled WGS sequence"/>
</dbReference>
<feature type="domain" description="RRM" evidence="4">
    <location>
        <begin position="155"/>
        <end position="224"/>
    </location>
</feature>
<name>A0A1D3D1Y1_9EIME</name>